<evidence type="ECO:0000313" key="2">
    <source>
        <dbReference type="Proteomes" id="UP000001554"/>
    </source>
</evidence>
<keyword evidence="1" id="KW-0812">Transmembrane</keyword>
<evidence type="ECO:0000313" key="4">
    <source>
        <dbReference type="RefSeq" id="XP_035689949.1"/>
    </source>
</evidence>
<gene>
    <name evidence="3 4" type="primary">LOC118425264</name>
</gene>
<dbReference type="SUPFAM" id="SSF51197">
    <property type="entry name" value="Clavaminate synthase-like"/>
    <property type="match status" value="1"/>
</dbReference>
<dbReference type="KEGG" id="bfo:118425264"/>
<dbReference type="InterPro" id="IPR038757">
    <property type="entry name" value="BRAP"/>
</dbReference>
<feature type="transmembrane region" description="Helical" evidence="1">
    <location>
        <begin position="56"/>
        <end position="77"/>
    </location>
</feature>
<sequence>MSQDDKLTKEEKLRLIDQEITNLHDFCVKSGFTEEQIRSLSAPVARIAERGRRKTWLWRLLKISLFVGAVVLCYTWDPAHRKVAIFGKLALVKVLPYWDWTYLYDEECLINNPYYIQPPLLTAEDCEVCLEIRGVKRLKKVDHADMSDLLLDNVPLVVTDATQDWTELNQITFDDFLKLYSTQQEFLTSGVCDFHSSLKKSLSSPHPSVLLSEAQGKADWYAVWKNCERDGVRLMRKFYGTRPYFLPPMVESHESNWVFVSKGQAIKHFVPLPFEEHSVVWLAQVKGSVSYRLEPDPICETTCKPIDVTLKPGETLVVPQNLWTVQIKNSKDSEPSVVVAATGTWD</sequence>
<reference evidence="3 4" key="2">
    <citation type="submission" date="2025-04" db="UniProtKB">
        <authorList>
            <consortium name="RefSeq"/>
        </authorList>
    </citation>
    <scope>IDENTIFICATION</scope>
    <source>
        <strain evidence="3 4">S238N-H82</strain>
        <tissue evidence="3 4">Testes</tissue>
    </source>
</reference>
<keyword evidence="1" id="KW-0472">Membrane</keyword>
<keyword evidence="2" id="KW-1185">Reference proteome</keyword>
<name>A0A9J7LWR7_BRAFL</name>
<accession>A0A9J7LWR7</accession>
<dbReference type="OrthoDB" id="10059103at2759"/>
<organism evidence="2 4">
    <name type="scientific">Branchiostoma floridae</name>
    <name type="common">Florida lancelet</name>
    <name type="synonym">Amphioxus</name>
    <dbReference type="NCBI Taxonomy" id="7739"/>
    <lineage>
        <taxon>Eukaryota</taxon>
        <taxon>Metazoa</taxon>
        <taxon>Chordata</taxon>
        <taxon>Cephalochordata</taxon>
        <taxon>Leptocardii</taxon>
        <taxon>Amphioxiformes</taxon>
        <taxon>Branchiostomatidae</taxon>
        <taxon>Branchiostoma</taxon>
    </lineage>
</organism>
<keyword evidence="1" id="KW-1133">Transmembrane helix</keyword>
<dbReference type="RefSeq" id="XP_035689948.1">
    <property type="nucleotide sequence ID" value="XM_035834055.1"/>
</dbReference>
<evidence type="ECO:0000313" key="3">
    <source>
        <dbReference type="RefSeq" id="XP_035689948.1"/>
    </source>
</evidence>
<dbReference type="Proteomes" id="UP000001554">
    <property type="component" value="Chromosome 11"/>
</dbReference>
<protein>
    <submittedName>
        <fullName evidence="3">Uncharacterized protein LOC118425264 isoform X1</fullName>
    </submittedName>
    <submittedName>
        <fullName evidence="4">Uncharacterized protein LOC118425264 isoform X2</fullName>
    </submittedName>
</protein>
<dbReference type="PANTHER" id="PTHR35259:SF2">
    <property type="match status" value="1"/>
</dbReference>
<proteinExistence type="predicted"/>
<dbReference type="AlphaFoldDB" id="A0A9J7LWR7"/>
<reference evidence="2" key="1">
    <citation type="journal article" date="2020" name="Nat. Ecol. Evol.">
        <title>Deeply conserved synteny resolves early events in vertebrate evolution.</title>
        <authorList>
            <person name="Simakov O."/>
            <person name="Marletaz F."/>
            <person name="Yue J.X."/>
            <person name="O'Connell B."/>
            <person name="Jenkins J."/>
            <person name="Brandt A."/>
            <person name="Calef R."/>
            <person name="Tung C.H."/>
            <person name="Huang T.K."/>
            <person name="Schmutz J."/>
            <person name="Satoh N."/>
            <person name="Yu J.K."/>
            <person name="Putnam N.H."/>
            <person name="Green R.E."/>
            <person name="Rokhsar D.S."/>
        </authorList>
    </citation>
    <scope>NUCLEOTIDE SEQUENCE [LARGE SCALE GENOMIC DNA]</scope>
    <source>
        <strain evidence="2">S238N-H82</strain>
    </source>
</reference>
<evidence type="ECO:0000256" key="1">
    <source>
        <dbReference type="SAM" id="Phobius"/>
    </source>
</evidence>
<dbReference type="OMA" id="TWPFNTE"/>
<dbReference type="PANTHER" id="PTHR35259">
    <property type="entry name" value="BOMBESIN RECEPTOR-ACTIVATED PROTEIN C6ORF89"/>
    <property type="match status" value="1"/>
</dbReference>
<dbReference type="Gene3D" id="2.60.120.650">
    <property type="entry name" value="Cupin"/>
    <property type="match status" value="1"/>
</dbReference>
<dbReference type="RefSeq" id="XP_035689949.1">
    <property type="nucleotide sequence ID" value="XM_035834056.1"/>
</dbReference>
<dbReference type="GeneID" id="118425264"/>